<gene>
    <name evidence="11 13" type="primary">serC</name>
    <name evidence="13" type="ORF">PQG45_04575</name>
</gene>
<keyword evidence="5 11" id="KW-0808">Transferase</keyword>
<keyword evidence="3 11" id="KW-0032">Aminotransferase</keyword>
<dbReference type="SUPFAM" id="SSF53383">
    <property type="entry name" value="PLP-dependent transferases"/>
    <property type="match status" value="1"/>
</dbReference>
<comment type="pathway">
    <text evidence="11">Cofactor biosynthesis; pyridoxine 5'-phosphate biosynthesis; pyridoxine 5'-phosphate from D-erythrose 4-phosphate: step 3/5.</text>
</comment>
<dbReference type="GO" id="GO:0004648">
    <property type="term" value="F:O-phospho-L-serine:2-oxoglutarate aminotransferase activity"/>
    <property type="evidence" value="ECO:0007669"/>
    <property type="project" value="UniProtKB-EC"/>
</dbReference>
<dbReference type="Gene3D" id="3.90.1150.10">
    <property type="entry name" value="Aspartate Aminotransferase, domain 1"/>
    <property type="match status" value="1"/>
</dbReference>
<dbReference type="InterPro" id="IPR015424">
    <property type="entry name" value="PyrdxlP-dep_Trfase"/>
</dbReference>
<evidence type="ECO:0000313" key="14">
    <source>
        <dbReference type="Proteomes" id="UP001249959"/>
    </source>
</evidence>
<reference evidence="13 14" key="1">
    <citation type="submission" date="2023-09" db="EMBL/GenBank/DDBJ databases">
        <title>Aquirufa genomes.</title>
        <authorList>
            <person name="Pitt A."/>
        </authorList>
    </citation>
    <scope>NUCLEOTIDE SEQUENCE [LARGE SCALE GENOMIC DNA]</scope>
    <source>
        <strain evidence="13 14">LEOWEIH-7C</strain>
    </source>
</reference>
<evidence type="ECO:0000256" key="6">
    <source>
        <dbReference type="ARBA" id="ARBA00022898"/>
    </source>
</evidence>
<dbReference type="InterPro" id="IPR015421">
    <property type="entry name" value="PyrdxlP-dep_Trfase_major"/>
</dbReference>
<feature type="binding site" evidence="11">
    <location>
        <position position="191"/>
    </location>
    <ligand>
        <name>pyridoxal 5'-phosphate</name>
        <dbReference type="ChEBI" id="CHEBI:597326"/>
    </ligand>
</feature>
<comment type="catalytic activity">
    <reaction evidence="10 11">
        <text>O-phospho-L-serine + 2-oxoglutarate = 3-phosphooxypyruvate + L-glutamate</text>
        <dbReference type="Rhea" id="RHEA:14329"/>
        <dbReference type="ChEBI" id="CHEBI:16810"/>
        <dbReference type="ChEBI" id="CHEBI:18110"/>
        <dbReference type="ChEBI" id="CHEBI:29985"/>
        <dbReference type="ChEBI" id="CHEBI:57524"/>
        <dbReference type="EC" id="2.6.1.52"/>
    </reaction>
</comment>
<evidence type="ECO:0000256" key="8">
    <source>
        <dbReference type="ARBA" id="ARBA00023299"/>
    </source>
</evidence>
<dbReference type="InterPro" id="IPR000192">
    <property type="entry name" value="Aminotrans_V_dom"/>
</dbReference>
<dbReference type="HAMAP" id="MF_00160">
    <property type="entry name" value="SerC_aminotrans_5"/>
    <property type="match status" value="1"/>
</dbReference>
<evidence type="ECO:0000259" key="12">
    <source>
        <dbReference type="Pfam" id="PF00266"/>
    </source>
</evidence>
<keyword evidence="4 11" id="KW-0028">Amino-acid biosynthesis</keyword>
<evidence type="ECO:0000256" key="10">
    <source>
        <dbReference type="ARBA" id="ARBA00049007"/>
    </source>
</evidence>
<comment type="pathway">
    <text evidence="1 11">Amino-acid biosynthesis; L-serine biosynthesis; L-serine from 3-phospho-D-glycerate: step 2/3.</text>
</comment>
<evidence type="ECO:0000256" key="7">
    <source>
        <dbReference type="ARBA" id="ARBA00023096"/>
    </source>
</evidence>
<evidence type="ECO:0000256" key="1">
    <source>
        <dbReference type="ARBA" id="ARBA00005099"/>
    </source>
</evidence>
<dbReference type="EMBL" id="JAVNWW010000001">
    <property type="protein sequence ID" value="MDU0808307.1"/>
    <property type="molecule type" value="Genomic_DNA"/>
</dbReference>
<comment type="cofactor">
    <cofactor evidence="11">
        <name>pyridoxal 5'-phosphate</name>
        <dbReference type="ChEBI" id="CHEBI:597326"/>
    </cofactor>
    <text evidence="11">Binds 1 pyridoxal phosphate per subunit.</text>
</comment>
<dbReference type="RefSeq" id="WP_316070350.1">
    <property type="nucleotide sequence ID" value="NZ_JAVNWW010000001.1"/>
</dbReference>
<evidence type="ECO:0000256" key="11">
    <source>
        <dbReference type="HAMAP-Rule" id="MF_00160"/>
    </source>
</evidence>
<evidence type="ECO:0000256" key="2">
    <source>
        <dbReference type="ARBA" id="ARBA00006904"/>
    </source>
</evidence>
<protein>
    <recommendedName>
        <fullName evidence="11">Phosphoserine aminotransferase</fullName>
        <ecNumber evidence="11">2.6.1.52</ecNumber>
    </recommendedName>
    <alternativeName>
        <fullName evidence="11">Phosphohydroxythreonine aminotransferase</fullName>
        <shortName evidence="11">PSAT</shortName>
    </alternativeName>
</protein>
<keyword evidence="11" id="KW-0963">Cytoplasm</keyword>
<comment type="subunit">
    <text evidence="11">Homodimer.</text>
</comment>
<keyword evidence="8 11" id="KW-0718">Serine biosynthesis</keyword>
<comment type="similarity">
    <text evidence="2 11">Belongs to the class-V pyridoxal-phosphate-dependent aminotransferase family. SerC subfamily.</text>
</comment>
<name>A0ABU3TR28_9BACT</name>
<evidence type="ECO:0000256" key="5">
    <source>
        <dbReference type="ARBA" id="ARBA00022679"/>
    </source>
</evidence>
<evidence type="ECO:0000256" key="9">
    <source>
        <dbReference type="ARBA" id="ARBA00047630"/>
    </source>
</evidence>
<feature type="binding site" evidence="11">
    <location>
        <begin position="75"/>
        <end position="76"/>
    </location>
    <ligand>
        <name>pyridoxal 5'-phosphate</name>
        <dbReference type="ChEBI" id="CHEBI:597326"/>
    </ligand>
</feature>
<keyword evidence="6 11" id="KW-0663">Pyridoxal phosphate</keyword>
<accession>A0ABU3TR28</accession>
<sequence>MRKHNFSPGPATLPQEVFQQAADALVDFNHSGLSIAEISHRAPEFVQVIEEATSLVRELYQLPDYFEVLWLPGGASTQLAVAPMNLLGLNDSMAIVDTGFWALRSIDAARELAQVHVLESASATHYDRIPKAWNLPADAKYLHVVSNETIEGIQYHEYPQVDIPLVADMTSDFLSKPLDVDRFGIIFASAQKNFGIAGITCVLVNTKVLPVNSDRKVPTIWDYQTHIQNQSLYYTVPTYPVYVALLMLRWIKAQGGLREMQNQSVAKSSLLYDEIDRNPLFEGIAVKEDRSVLNACFRAISPEVESQFLEYCSQNDVVGIKGFPTVGGFRASMYNGMAMESVQHLVQLMKNFKPSL</sequence>
<evidence type="ECO:0000256" key="4">
    <source>
        <dbReference type="ARBA" id="ARBA00022605"/>
    </source>
</evidence>
<dbReference type="PROSITE" id="PS00595">
    <property type="entry name" value="AA_TRANSFER_CLASS_5"/>
    <property type="match status" value="1"/>
</dbReference>
<dbReference type="Proteomes" id="UP001249959">
    <property type="component" value="Unassembled WGS sequence"/>
</dbReference>
<evidence type="ECO:0000313" key="13">
    <source>
        <dbReference type="EMBL" id="MDU0808307.1"/>
    </source>
</evidence>
<comment type="caution">
    <text evidence="13">The sequence shown here is derived from an EMBL/GenBank/DDBJ whole genome shotgun (WGS) entry which is preliminary data.</text>
</comment>
<feature type="binding site" evidence="11">
    <location>
        <position position="101"/>
    </location>
    <ligand>
        <name>pyridoxal 5'-phosphate</name>
        <dbReference type="ChEBI" id="CHEBI:597326"/>
    </ligand>
</feature>
<comment type="function">
    <text evidence="11">Catalyzes the reversible conversion of 3-phosphohydroxypyruvate to phosphoserine and of 3-hydroxy-2-oxo-4-phosphonooxybutanoate to phosphohydroxythreonine.</text>
</comment>
<proteinExistence type="inferred from homology"/>
<comment type="catalytic activity">
    <reaction evidence="9 11">
        <text>4-(phosphooxy)-L-threonine + 2-oxoglutarate = (R)-3-hydroxy-2-oxo-4-phosphooxybutanoate + L-glutamate</text>
        <dbReference type="Rhea" id="RHEA:16573"/>
        <dbReference type="ChEBI" id="CHEBI:16810"/>
        <dbReference type="ChEBI" id="CHEBI:29985"/>
        <dbReference type="ChEBI" id="CHEBI:58452"/>
        <dbReference type="ChEBI" id="CHEBI:58538"/>
        <dbReference type="EC" id="2.6.1.52"/>
    </reaction>
</comment>
<feature type="binding site" evidence="11">
    <location>
        <position position="41"/>
    </location>
    <ligand>
        <name>L-glutamate</name>
        <dbReference type="ChEBI" id="CHEBI:29985"/>
    </ligand>
</feature>
<organism evidence="13 14">
    <name type="scientific">Aquirufa regiilacus</name>
    <dbReference type="NCBI Taxonomy" id="3024868"/>
    <lineage>
        <taxon>Bacteria</taxon>
        <taxon>Pseudomonadati</taxon>
        <taxon>Bacteroidota</taxon>
        <taxon>Cytophagia</taxon>
        <taxon>Cytophagales</taxon>
        <taxon>Flectobacillaceae</taxon>
        <taxon>Aquirufa</taxon>
    </lineage>
</organism>
<dbReference type="Pfam" id="PF00266">
    <property type="entry name" value="Aminotran_5"/>
    <property type="match status" value="1"/>
</dbReference>
<dbReference type="InterPro" id="IPR020578">
    <property type="entry name" value="Aminotrans_V_PyrdxlP_BS"/>
</dbReference>
<keyword evidence="14" id="KW-1185">Reference proteome</keyword>
<feature type="modified residue" description="N6-(pyridoxal phosphate)lysine" evidence="11">
    <location>
        <position position="192"/>
    </location>
</feature>
<feature type="binding site" evidence="11">
    <location>
        <position position="168"/>
    </location>
    <ligand>
        <name>pyridoxal 5'-phosphate</name>
        <dbReference type="ChEBI" id="CHEBI:597326"/>
    </ligand>
</feature>
<comment type="caution">
    <text evidence="11">Lacks conserved residue(s) required for the propagation of feature annotation.</text>
</comment>
<dbReference type="PANTHER" id="PTHR43247">
    <property type="entry name" value="PHOSPHOSERINE AMINOTRANSFERASE"/>
    <property type="match status" value="1"/>
</dbReference>
<dbReference type="InterPro" id="IPR015422">
    <property type="entry name" value="PyrdxlP-dep_Trfase_small"/>
</dbReference>
<dbReference type="EC" id="2.6.1.52" evidence="11"/>
<feature type="domain" description="Aminotransferase class V" evidence="12">
    <location>
        <begin position="5"/>
        <end position="345"/>
    </location>
</feature>
<keyword evidence="7 11" id="KW-0664">Pyridoxine biosynthesis</keyword>
<evidence type="ECO:0000256" key="3">
    <source>
        <dbReference type="ARBA" id="ARBA00022576"/>
    </source>
</evidence>
<dbReference type="Gene3D" id="3.40.640.10">
    <property type="entry name" value="Type I PLP-dependent aspartate aminotransferase-like (Major domain)"/>
    <property type="match status" value="1"/>
</dbReference>
<comment type="subcellular location">
    <subcellularLocation>
        <location evidence="11">Cytoplasm</location>
    </subcellularLocation>
</comment>
<dbReference type="PANTHER" id="PTHR43247:SF1">
    <property type="entry name" value="PHOSPHOSERINE AMINOTRANSFERASE"/>
    <property type="match status" value="1"/>
</dbReference>
<dbReference type="PIRSF" id="PIRSF000525">
    <property type="entry name" value="SerC"/>
    <property type="match status" value="1"/>
</dbReference>
<dbReference type="InterPro" id="IPR022278">
    <property type="entry name" value="Pser_aminoTfrase"/>
</dbReference>
<dbReference type="NCBIfam" id="NF003764">
    <property type="entry name" value="PRK05355.1"/>
    <property type="match status" value="1"/>
</dbReference>
<feature type="binding site" evidence="11">
    <location>
        <position position="149"/>
    </location>
    <ligand>
        <name>pyridoxal 5'-phosphate</name>
        <dbReference type="ChEBI" id="CHEBI:597326"/>
    </ligand>
</feature>